<evidence type="ECO:0000256" key="4">
    <source>
        <dbReference type="RuleBase" id="RU000383"/>
    </source>
</evidence>
<dbReference type="SMART" id="SM00385">
    <property type="entry name" value="CYCLIN"/>
    <property type="match status" value="1"/>
</dbReference>
<dbReference type="Gene3D" id="1.10.472.10">
    <property type="entry name" value="Cyclin-like"/>
    <property type="match status" value="1"/>
</dbReference>
<protein>
    <submittedName>
        <fullName evidence="8">Cyclin N-terminal domain-containing protein</fullName>
    </submittedName>
</protein>
<organism evidence="8">
    <name type="scientific">Anisakis simplex</name>
    <name type="common">Herring worm</name>
    <dbReference type="NCBI Taxonomy" id="6269"/>
    <lineage>
        <taxon>Eukaryota</taxon>
        <taxon>Metazoa</taxon>
        <taxon>Ecdysozoa</taxon>
        <taxon>Nematoda</taxon>
        <taxon>Chromadorea</taxon>
        <taxon>Rhabditida</taxon>
        <taxon>Spirurina</taxon>
        <taxon>Ascaridomorpha</taxon>
        <taxon>Ascaridoidea</taxon>
        <taxon>Anisakidae</taxon>
        <taxon>Anisakis</taxon>
        <taxon>Anisakis simplex complex</taxon>
    </lineage>
</organism>
<dbReference type="Proteomes" id="UP000267096">
    <property type="component" value="Unassembled WGS sequence"/>
</dbReference>
<evidence type="ECO:0000313" key="8">
    <source>
        <dbReference type="WBParaSite" id="ASIM_0000369501-mRNA-1"/>
    </source>
</evidence>
<dbReference type="SUPFAM" id="SSF47954">
    <property type="entry name" value="Cyclin-like"/>
    <property type="match status" value="1"/>
</dbReference>
<reference evidence="8" key="1">
    <citation type="submission" date="2017-02" db="UniProtKB">
        <authorList>
            <consortium name="WormBaseParasite"/>
        </authorList>
    </citation>
    <scope>IDENTIFICATION</scope>
</reference>
<gene>
    <name evidence="6" type="ORF">ASIM_LOCUS3527</name>
</gene>
<dbReference type="FunFam" id="1.10.472.10:FF:000096">
    <property type="entry name" value="G1/S-specific cyclin-D3 isoform X2"/>
    <property type="match status" value="1"/>
</dbReference>
<dbReference type="PROSITE" id="PS00292">
    <property type="entry name" value="CYCLINS"/>
    <property type="match status" value="1"/>
</dbReference>
<evidence type="ECO:0000256" key="3">
    <source>
        <dbReference type="ARBA" id="ARBA00023306"/>
    </source>
</evidence>
<reference evidence="6 7" key="2">
    <citation type="submission" date="2018-11" db="EMBL/GenBank/DDBJ databases">
        <authorList>
            <consortium name="Pathogen Informatics"/>
        </authorList>
    </citation>
    <scope>NUCLEOTIDE SEQUENCE [LARGE SCALE GENOMIC DNA]</scope>
</reference>
<comment type="similarity">
    <text evidence="4">Belongs to the cyclin family.</text>
</comment>
<evidence type="ECO:0000259" key="5">
    <source>
        <dbReference type="SMART" id="SM00385"/>
    </source>
</evidence>
<dbReference type="GO" id="GO:0051301">
    <property type="term" value="P:cell division"/>
    <property type="evidence" value="ECO:0007669"/>
    <property type="project" value="UniProtKB-KW"/>
</dbReference>
<feature type="domain" description="Cyclin-like" evidence="5">
    <location>
        <begin position="32"/>
        <end position="117"/>
    </location>
</feature>
<keyword evidence="2 4" id="KW-0195">Cyclin</keyword>
<keyword evidence="3" id="KW-0131">Cell cycle</keyword>
<dbReference type="InterPro" id="IPR006671">
    <property type="entry name" value="Cyclin_N"/>
</dbReference>
<keyword evidence="7" id="KW-1185">Reference proteome</keyword>
<dbReference type="OrthoDB" id="306099at2759"/>
<dbReference type="InterPro" id="IPR013763">
    <property type="entry name" value="Cyclin-like_dom"/>
</dbReference>
<dbReference type="PANTHER" id="PTHR10177">
    <property type="entry name" value="CYCLINS"/>
    <property type="match status" value="1"/>
</dbReference>
<evidence type="ECO:0000256" key="2">
    <source>
        <dbReference type="ARBA" id="ARBA00023127"/>
    </source>
</evidence>
<evidence type="ECO:0000313" key="7">
    <source>
        <dbReference type="Proteomes" id="UP000267096"/>
    </source>
</evidence>
<name>A0A0M3J7Z6_ANISI</name>
<accession>A0A0M3J7Z6</accession>
<dbReference type="InterPro" id="IPR039361">
    <property type="entry name" value="Cyclin"/>
</dbReference>
<dbReference type="AlphaFoldDB" id="A0A0M3J7Z6"/>
<evidence type="ECO:0000313" key="6">
    <source>
        <dbReference type="EMBL" id="VDK21852.1"/>
    </source>
</evidence>
<dbReference type="EMBL" id="UYRR01005539">
    <property type="protein sequence ID" value="VDK21852.1"/>
    <property type="molecule type" value="Genomic_DNA"/>
</dbReference>
<dbReference type="GO" id="GO:0000278">
    <property type="term" value="P:mitotic cell cycle"/>
    <property type="evidence" value="ECO:0007669"/>
    <property type="project" value="UniProtKB-ARBA"/>
</dbReference>
<dbReference type="Pfam" id="PF00134">
    <property type="entry name" value="Cyclin_N"/>
    <property type="match status" value="1"/>
</dbReference>
<proteinExistence type="inferred from homology"/>
<dbReference type="InterPro" id="IPR048258">
    <property type="entry name" value="Cyclins_cyclin-box"/>
</dbReference>
<dbReference type="InterPro" id="IPR036915">
    <property type="entry name" value="Cyclin-like_sf"/>
</dbReference>
<evidence type="ECO:0000256" key="1">
    <source>
        <dbReference type="ARBA" id="ARBA00022618"/>
    </source>
</evidence>
<keyword evidence="1" id="KW-0132">Cell division</keyword>
<dbReference type="WBParaSite" id="ASIM_0000369501-mRNA-1">
    <property type="protein sequence ID" value="ASIM_0000369501-mRNA-1"/>
    <property type="gene ID" value="ASIM_0000369501"/>
</dbReference>
<sequence>MFTAQNRTSVNHNYFLSVQTHITAKHRQQAVEWLLDVCREEHCEPDVFPLSVSYIDRFLALQNIFRDNLQTLASACLFIASKVKAAQPLQAKRIAYYTDGGVPSRAILVSSTKVFVSFFKFHSLINSHFFRFSIVKFVFFSRNEIFSSFLNLCFCRRLFVH</sequence>